<evidence type="ECO:0000313" key="2">
    <source>
        <dbReference type="EMBL" id="GBP82787.1"/>
    </source>
</evidence>
<keyword evidence="1" id="KW-1133">Transmembrane helix</keyword>
<evidence type="ECO:0000313" key="3">
    <source>
        <dbReference type="Proteomes" id="UP000299102"/>
    </source>
</evidence>
<dbReference type="AlphaFoldDB" id="A0A4C1Z814"/>
<keyword evidence="1" id="KW-0812">Transmembrane</keyword>
<comment type="caution">
    <text evidence="2">The sequence shown here is derived from an EMBL/GenBank/DDBJ whole genome shotgun (WGS) entry which is preliminary data.</text>
</comment>
<feature type="transmembrane region" description="Helical" evidence="1">
    <location>
        <begin position="54"/>
        <end position="75"/>
    </location>
</feature>
<keyword evidence="3" id="KW-1185">Reference proteome</keyword>
<evidence type="ECO:0000256" key="1">
    <source>
        <dbReference type="SAM" id="Phobius"/>
    </source>
</evidence>
<gene>
    <name evidence="2" type="ORF">EVAR_57346_1</name>
</gene>
<accession>A0A4C1Z814</accession>
<dbReference type="EMBL" id="BGZK01001586">
    <property type="protein sequence ID" value="GBP82787.1"/>
    <property type="molecule type" value="Genomic_DNA"/>
</dbReference>
<proteinExistence type="predicted"/>
<dbReference type="Proteomes" id="UP000299102">
    <property type="component" value="Unassembled WGS sequence"/>
</dbReference>
<reference evidence="2 3" key="1">
    <citation type="journal article" date="2019" name="Commun. Biol.">
        <title>The bagworm genome reveals a unique fibroin gene that provides high tensile strength.</title>
        <authorList>
            <person name="Kono N."/>
            <person name="Nakamura H."/>
            <person name="Ohtoshi R."/>
            <person name="Tomita M."/>
            <person name="Numata K."/>
            <person name="Arakawa K."/>
        </authorList>
    </citation>
    <scope>NUCLEOTIDE SEQUENCE [LARGE SCALE GENOMIC DNA]</scope>
</reference>
<sequence>MHLGESFHNFRALYEMTDGCGRNKRFTSFQTAPKLCRNSNSAHAQCALTRKDKYYHVLGAGVMFFCIVSFACALMKHNFRDSLIRADPSAGRDVTPPPPPTD</sequence>
<keyword evidence="1" id="KW-0472">Membrane</keyword>
<protein>
    <submittedName>
        <fullName evidence="2">Uncharacterized protein</fullName>
    </submittedName>
</protein>
<organism evidence="2 3">
    <name type="scientific">Eumeta variegata</name>
    <name type="common">Bagworm moth</name>
    <name type="synonym">Eumeta japonica</name>
    <dbReference type="NCBI Taxonomy" id="151549"/>
    <lineage>
        <taxon>Eukaryota</taxon>
        <taxon>Metazoa</taxon>
        <taxon>Ecdysozoa</taxon>
        <taxon>Arthropoda</taxon>
        <taxon>Hexapoda</taxon>
        <taxon>Insecta</taxon>
        <taxon>Pterygota</taxon>
        <taxon>Neoptera</taxon>
        <taxon>Endopterygota</taxon>
        <taxon>Lepidoptera</taxon>
        <taxon>Glossata</taxon>
        <taxon>Ditrysia</taxon>
        <taxon>Tineoidea</taxon>
        <taxon>Psychidae</taxon>
        <taxon>Oiketicinae</taxon>
        <taxon>Eumeta</taxon>
    </lineage>
</organism>
<name>A0A4C1Z814_EUMVA</name>